<feature type="region of interest" description="Disordered" evidence="2">
    <location>
        <begin position="540"/>
        <end position="570"/>
    </location>
</feature>
<feature type="domain" description="CABIT" evidence="3">
    <location>
        <begin position="18"/>
        <end position="239"/>
    </location>
</feature>
<dbReference type="GO" id="GO:0050852">
    <property type="term" value="P:T cell receptor signaling pathway"/>
    <property type="evidence" value="ECO:0007669"/>
    <property type="project" value="TreeGrafter"/>
</dbReference>
<organism evidence="4 5">
    <name type="scientific">Heterocephalus glaber</name>
    <name type="common">Naked mole rat</name>
    <dbReference type="NCBI Taxonomy" id="10181"/>
    <lineage>
        <taxon>Eukaryota</taxon>
        <taxon>Metazoa</taxon>
        <taxon>Chordata</taxon>
        <taxon>Craniata</taxon>
        <taxon>Vertebrata</taxon>
        <taxon>Euteleostomi</taxon>
        <taxon>Mammalia</taxon>
        <taxon>Eutheria</taxon>
        <taxon>Euarchontoglires</taxon>
        <taxon>Glires</taxon>
        <taxon>Rodentia</taxon>
        <taxon>Hystricomorpha</taxon>
        <taxon>Bathyergidae</taxon>
        <taxon>Heterocephalus</taxon>
    </lineage>
</organism>
<dbReference type="PANTHER" id="PTHR15215:SF2">
    <property type="entry name" value="PROTEIN THEMIS2"/>
    <property type="match status" value="1"/>
</dbReference>
<feature type="compositionally biased region" description="Low complexity" evidence="2">
    <location>
        <begin position="585"/>
        <end position="595"/>
    </location>
</feature>
<dbReference type="GO" id="GO:0005737">
    <property type="term" value="C:cytoplasm"/>
    <property type="evidence" value="ECO:0007669"/>
    <property type="project" value="TreeGrafter"/>
</dbReference>
<sequence>MEPVLLQDFARRLDPASLPRVLRVYSGVYSEGSVYEICGNECCLSTGDLMKVTQVCLKKVVCENPGTGQTLELPTNFQGYFSPLSTPKSYRTLQELVSAKTRSATPLPLCFMSTRNIVTKAGVVPEEQPLMLEAVEMHLGTHCARCSLGSKGLQVVLHLPLTQEGPFWTWEPGVPQTLLQVLQDPALKDLTLTCPALPWHSVVLRPEYEVQAIMHMRKTIVRIPSTLEVEVQDVSATSQHVHFIKPLLLSEVLARGGPFPLPAEILEVPEGPPILLSPWVGSLRKGQRLCIYGLASPPWRVLASSKGRKAPRHFVVSGAYQGRLRRRPREFPTPYDLLGALQPGRPLRVVVTKDCEAGDESPLLASLAVGDRLEVLGPGQILGTQGQDIDVLMCVRLTEGPGEEEEEYEVVEEDQEQVLLPLYLPCGFVEEMNDGRRYSLADLTQQLSLPCEVKVVAKDTGHPADPLVFFAGLRLEEKITEPFLVVGLDSQPRRFFEIPPRWLDLTVVEAKGQQGQLAGPLPVATVEELSETFYYSLRKLPASESQAPPPRPPKSQALREQRRQSCKEDDPKVLLLKQAPCVCSPSSSHRAPKSSQVLGLHQSPLPPKPKAKTLPEVSKNLYGKISPQKKVLRAMKPQTQDPVLGIESRAPLLVGRHPNNVPHPHSVLDPHADMAEHDYEDVLERFQKTI</sequence>
<comment type="similarity">
    <text evidence="1">Belongs to the themis family.</text>
</comment>
<dbReference type="InterPro" id="IPR025946">
    <property type="entry name" value="CABIT_dom"/>
</dbReference>
<keyword evidence="4" id="KW-1185">Reference proteome</keyword>
<evidence type="ECO:0000256" key="2">
    <source>
        <dbReference type="SAM" id="MobiDB-lite"/>
    </source>
</evidence>
<evidence type="ECO:0000259" key="3">
    <source>
        <dbReference type="Pfam" id="PF12736"/>
    </source>
</evidence>
<dbReference type="PANTHER" id="PTHR15215">
    <property type="entry name" value="CABIT DOMAIN-CONTAINING PROTEIN"/>
    <property type="match status" value="1"/>
</dbReference>
<dbReference type="Proteomes" id="UP000694906">
    <property type="component" value="Unplaced"/>
</dbReference>
<dbReference type="CTD" id="9473"/>
<feature type="domain" description="CABIT" evidence="3">
    <location>
        <begin position="274"/>
        <end position="514"/>
    </location>
</feature>
<proteinExistence type="inferred from homology"/>
<feature type="compositionally biased region" description="Basic and acidic residues" evidence="2">
    <location>
        <begin position="557"/>
        <end position="570"/>
    </location>
</feature>
<reference evidence="5" key="1">
    <citation type="submission" date="2025-08" db="UniProtKB">
        <authorList>
            <consortium name="RefSeq"/>
        </authorList>
    </citation>
    <scope>IDENTIFICATION</scope>
</reference>
<protein>
    <submittedName>
        <fullName evidence="5">Protein THEMIS2 isoform X1</fullName>
    </submittedName>
</protein>
<evidence type="ECO:0000256" key="1">
    <source>
        <dbReference type="ARBA" id="ARBA00006414"/>
    </source>
</evidence>
<evidence type="ECO:0000313" key="4">
    <source>
        <dbReference type="Proteomes" id="UP000694906"/>
    </source>
</evidence>
<gene>
    <name evidence="5" type="primary">Themis2</name>
</gene>
<feature type="region of interest" description="Disordered" evidence="2">
    <location>
        <begin position="585"/>
        <end position="614"/>
    </location>
</feature>
<dbReference type="GeneID" id="101708208"/>
<accession>A0AAX6R0Q8</accession>
<name>A0AAX6R0Q8_HETGA</name>
<dbReference type="InterPro" id="IPR039671">
    <property type="entry name" value="THEMIS"/>
</dbReference>
<dbReference type="KEGG" id="hgl:101708208"/>
<evidence type="ECO:0000313" key="5">
    <source>
        <dbReference type="RefSeq" id="XP_012929686.1"/>
    </source>
</evidence>
<dbReference type="AlphaFoldDB" id="A0AAX6R0Q8"/>
<dbReference type="Pfam" id="PF12736">
    <property type="entry name" value="CABIT"/>
    <property type="match status" value="2"/>
</dbReference>
<dbReference type="GO" id="GO:0005634">
    <property type="term" value="C:nucleus"/>
    <property type="evidence" value="ECO:0007669"/>
    <property type="project" value="TreeGrafter"/>
</dbReference>
<dbReference type="RefSeq" id="XP_012929686.1">
    <property type="nucleotide sequence ID" value="XM_013074232.2"/>
</dbReference>